<protein>
    <submittedName>
        <fullName evidence="2">Uncharacterized protein</fullName>
    </submittedName>
</protein>
<name>A0A8H7LWJ6_9AGAM</name>
<evidence type="ECO:0000313" key="2">
    <source>
        <dbReference type="EMBL" id="KAF8705846.1"/>
    </source>
</evidence>
<evidence type="ECO:0000256" key="1">
    <source>
        <dbReference type="SAM" id="MobiDB-lite"/>
    </source>
</evidence>
<dbReference type="Proteomes" id="UP000602905">
    <property type="component" value="Unassembled WGS sequence"/>
</dbReference>
<reference evidence="2" key="1">
    <citation type="submission" date="2020-09" db="EMBL/GenBank/DDBJ databases">
        <title>Comparative genome analyses of four rice-infecting Rhizoctonia solani isolates reveal extensive enrichment of homogalacturonan modification genes.</title>
        <authorList>
            <person name="Lee D.-Y."/>
            <person name="Jeon J."/>
            <person name="Kim K.-T."/>
            <person name="Cheong K."/>
            <person name="Song H."/>
            <person name="Choi G."/>
            <person name="Ko J."/>
            <person name="Opiyo S.O."/>
            <person name="Zuo S."/>
            <person name="Madhav S."/>
            <person name="Lee Y.-H."/>
            <person name="Wang G.-L."/>
        </authorList>
    </citation>
    <scope>NUCLEOTIDE SEQUENCE</scope>
    <source>
        <strain evidence="2">AG1-IA WGL</strain>
    </source>
</reference>
<feature type="compositionally biased region" description="Low complexity" evidence="1">
    <location>
        <begin position="190"/>
        <end position="224"/>
    </location>
</feature>
<feature type="compositionally biased region" description="Basic and acidic residues" evidence="1">
    <location>
        <begin position="85"/>
        <end position="94"/>
    </location>
</feature>
<organism evidence="2 3">
    <name type="scientific">Rhizoctonia solani</name>
    <dbReference type="NCBI Taxonomy" id="456999"/>
    <lineage>
        <taxon>Eukaryota</taxon>
        <taxon>Fungi</taxon>
        <taxon>Dikarya</taxon>
        <taxon>Basidiomycota</taxon>
        <taxon>Agaricomycotina</taxon>
        <taxon>Agaricomycetes</taxon>
        <taxon>Cantharellales</taxon>
        <taxon>Ceratobasidiaceae</taxon>
        <taxon>Rhizoctonia</taxon>
    </lineage>
</organism>
<comment type="caution">
    <text evidence="2">The sequence shown here is derived from an EMBL/GenBank/DDBJ whole genome shotgun (WGS) entry which is preliminary data.</text>
</comment>
<feature type="compositionally biased region" description="Basic and acidic residues" evidence="1">
    <location>
        <begin position="226"/>
        <end position="245"/>
    </location>
</feature>
<evidence type="ECO:0000313" key="3">
    <source>
        <dbReference type="Proteomes" id="UP000602905"/>
    </source>
</evidence>
<sequence>MSQHGAPGAAVQKKSRRPVLSPHVAHAHAFAAVPSPGGPKSASSSYFPLPNPPAPLRAFALAQNDTSHGVEPSTASHSTHPSANSKREKPKENRNASCSSRGQADRPCKSPSAPSPSPSHYQFASAAPFSVSTPNRSSALSSSSSASIRSALSIAEIDWCVQFVSSHMHSKSLILIDNTVGLRIRGSRSSAYSATRSNSSSLSRAPSDAGGGSASLSELGLSSNEEGERWVSDEAERERQREGRRAFMKARQNLRDEARRKRRESKGESVDVSHAATWREAIGTSTTMPLRGIPESRASSSHGHSTAGSPRASQMARRFPAPLTDMLGMSSPPPSGPGPPSPGSDVPVDTLADVLSESMSLSGTPPEEQKSDQDSTPDGIPTLNRFDSDNTAVGLPAVPQVDTQPL</sequence>
<feature type="non-terminal residue" evidence="2">
    <location>
        <position position="406"/>
    </location>
</feature>
<feature type="compositionally biased region" description="Low complexity" evidence="1">
    <location>
        <begin position="296"/>
        <end position="309"/>
    </location>
</feature>
<feature type="compositionally biased region" description="Basic and acidic residues" evidence="1">
    <location>
        <begin position="253"/>
        <end position="271"/>
    </location>
</feature>
<feature type="region of interest" description="Disordered" evidence="1">
    <location>
        <begin position="190"/>
        <end position="406"/>
    </location>
</feature>
<feature type="compositionally biased region" description="Pro residues" evidence="1">
    <location>
        <begin position="331"/>
        <end position="342"/>
    </location>
</feature>
<gene>
    <name evidence="2" type="ORF">RHS03_04879</name>
</gene>
<feature type="compositionally biased region" description="Low complexity" evidence="1">
    <location>
        <begin position="21"/>
        <end position="45"/>
    </location>
</feature>
<dbReference type="OrthoDB" id="3246374at2759"/>
<proteinExistence type="predicted"/>
<feature type="compositionally biased region" description="Polar residues" evidence="1">
    <location>
        <begin position="63"/>
        <end position="84"/>
    </location>
</feature>
<accession>A0A8H7LWJ6</accession>
<feature type="region of interest" description="Disordered" evidence="1">
    <location>
        <begin position="1"/>
        <end position="121"/>
    </location>
</feature>
<dbReference type="AlphaFoldDB" id="A0A8H7LWJ6"/>
<dbReference type="EMBL" id="JACYCD010000052">
    <property type="protein sequence ID" value="KAF8705846.1"/>
    <property type="molecule type" value="Genomic_DNA"/>
</dbReference>